<dbReference type="Gene3D" id="3.40.50.1010">
    <property type="entry name" value="5'-nuclease"/>
    <property type="match status" value="1"/>
</dbReference>
<reference evidence="1 2" key="1">
    <citation type="journal article" date="2003" name="Virology">
        <title>The complete sequence of marine bacteriophage VpV262 infecting vibrio parahaemolyticus indicates that an ancestral component of a T7 viral supergroup is widespread in the marine environment.</title>
        <authorList>
            <person name="Hardies S.C."/>
            <person name="Comeau A.M."/>
            <person name="Serwer P."/>
            <person name="Suttle C.A."/>
        </authorList>
    </citation>
    <scope>NUCLEOTIDE SEQUENCE</scope>
</reference>
<evidence type="ECO:0000313" key="2">
    <source>
        <dbReference type="Proteomes" id="UP000001794"/>
    </source>
</evidence>
<dbReference type="GO" id="GO:0004527">
    <property type="term" value="F:exonuclease activity"/>
    <property type="evidence" value="ECO:0007669"/>
    <property type="project" value="UniProtKB-KW"/>
</dbReference>
<organism evidence="1 2">
    <name type="scientific">Vibrio phage VpV262</name>
    <dbReference type="NCBI Taxonomy" id="2907796"/>
    <lineage>
        <taxon>Viruses</taxon>
        <taxon>Duplodnaviria</taxon>
        <taxon>Heunggongvirae</taxon>
        <taxon>Uroviricota</taxon>
        <taxon>Caudoviricetes</taxon>
        <taxon>Zobellviridae</taxon>
        <taxon>Vipivirus</taxon>
        <taxon>Vipivirus canadense</taxon>
    </lineage>
</organism>
<dbReference type="EMBL" id="AY095314">
    <property type="protein sequence ID" value="AAM28378.1"/>
    <property type="molecule type" value="Genomic_DNA"/>
</dbReference>
<keyword evidence="2" id="KW-1185">Reference proteome</keyword>
<dbReference type="RefSeq" id="NP_640291.1">
    <property type="nucleotide sequence ID" value="NC_003907.2"/>
</dbReference>
<dbReference type="KEGG" id="vg:956085"/>
<sequence length="323" mass="37725">MLINPLPYMADIQEPLTDTPVKDKLPFKECRSLVDADMFVYAAGFSVEHREPLAYDKDGKFLGQWSKKSKFNDYCKKHPEFEKRVADVDIHFWIEEFDKCRLILQNKKKQITAISRHSPQKWFLTKGATLWRNEDATIQKYKGCRDNMEKPVYYDDIRQFMVDKFHAHVCEGLEADDSIAATARNEVGRVIVFSGDKDLRTVAGYQCNTGKLKEGIFYVTPLQACRNLYIQMLMGDRIDHIKGLSGDRHQRGYGIKTATKAIEQFITEYDMAKFVASEYQKKYPDGVMAEDGITHLTWQEMLTETANLLFLRRYHHTRFEWVE</sequence>
<accession>Q8LTT5</accession>
<dbReference type="Proteomes" id="UP000001794">
    <property type="component" value="Segment"/>
</dbReference>
<protein>
    <submittedName>
        <fullName evidence="1">5' to 3' exonuclease-like protein</fullName>
    </submittedName>
</protein>
<dbReference type="InterPro" id="IPR029060">
    <property type="entry name" value="PIN-like_dom_sf"/>
</dbReference>
<dbReference type="GeneID" id="956085"/>
<name>Q8LTT5_9CAUD</name>
<proteinExistence type="predicted"/>
<dbReference type="SUPFAM" id="SSF88723">
    <property type="entry name" value="PIN domain-like"/>
    <property type="match status" value="1"/>
</dbReference>
<evidence type="ECO:0000313" key="1">
    <source>
        <dbReference type="EMBL" id="AAM28378.1"/>
    </source>
</evidence>
<dbReference type="OrthoDB" id="6588at10239"/>